<evidence type="ECO:0000313" key="2">
    <source>
        <dbReference type="Proteomes" id="UP001212996"/>
    </source>
</evidence>
<organism evidence="1 2">
    <name type="scientific">Photorhabdus bodei</name>
    <dbReference type="NCBI Taxonomy" id="2029681"/>
    <lineage>
        <taxon>Bacteria</taxon>
        <taxon>Pseudomonadati</taxon>
        <taxon>Pseudomonadota</taxon>
        <taxon>Gammaproteobacteria</taxon>
        <taxon>Enterobacterales</taxon>
        <taxon>Morganellaceae</taxon>
        <taxon>Photorhabdus</taxon>
    </lineage>
</organism>
<dbReference type="EMBL" id="JAQMFO010000071">
    <property type="protein sequence ID" value="MDB6375018.1"/>
    <property type="molecule type" value="Genomic_DNA"/>
</dbReference>
<reference evidence="1" key="1">
    <citation type="submission" date="2023-01" db="EMBL/GenBank/DDBJ databases">
        <title>Genome sequencing of Photorhabdus bodei 09-20.</title>
        <authorList>
            <person name="Kalindamar S."/>
            <person name="Kumru S."/>
        </authorList>
    </citation>
    <scope>NUCLEOTIDE SEQUENCE</scope>
    <source>
        <strain evidence="1">09-20</strain>
    </source>
</reference>
<gene>
    <name evidence="1" type="ORF">PH362_24805</name>
</gene>
<comment type="caution">
    <text evidence="1">The sequence shown here is derived from an EMBL/GenBank/DDBJ whole genome shotgun (WGS) entry which is preliminary data.</text>
</comment>
<name>A0AAW6BQL6_9GAMM</name>
<evidence type="ECO:0008006" key="3">
    <source>
        <dbReference type="Google" id="ProtNLM"/>
    </source>
</evidence>
<evidence type="ECO:0000313" key="1">
    <source>
        <dbReference type="EMBL" id="MDB6375018.1"/>
    </source>
</evidence>
<proteinExistence type="predicted"/>
<accession>A0AAW6BQL6</accession>
<sequence>MNKEQAYDEQIAHLMSQIIVALFHIPNNVDPNLNCITALAIIKMGRFLTD</sequence>
<protein>
    <recommendedName>
        <fullName evidence="3">Transcriptional regulator</fullName>
    </recommendedName>
</protein>
<dbReference type="Proteomes" id="UP001212996">
    <property type="component" value="Unassembled WGS sequence"/>
</dbReference>
<dbReference type="AlphaFoldDB" id="A0AAW6BQL6"/>
<dbReference type="RefSeq" id="WP_271868023.1">
    <property type="nucleotide sequence ID" value="NZ_JAQMFO010000071.1"/>
</dbReference>